<reference evidence="3 4" key="1">
    <citation type="submission" date="2019-07" db="EMBL/GenBank/DDBJ databases">
        <title>Whole genome shotgun sequence of Cellulomonas composti NBRC 100758.</title>
        <authorList>
            <person name="Hosoyama A."/>
            <person name="Uohara A."/>
            <person name="Ohji S."/>
            <person name="Ichikawa N."/>
        </authorList>
    </citation>
    <scope>NUCLEOTIDE SEQUENCE [LARGE SCALE GENOMIC DNA]</scope>
    <source>
        <strain evidence="3 4">NBRC 100758</strain>
    </source>
</reference>
<evidence type="ECO:0000313" key="3">
    <source>
        <dbReference type="EMBL" id="GEL95611.1"/>
    </source>
</evidence>
<sequence length="266" mass="27941">MTVRLTHVGGPTLLVEVDGWRLLTDPTFDAPGRRYGFGWGTAANKTTAPAVAADALGRVDAVLLSHHGHADNLDDAGRAYLPSVPAVVTTPAAARALALPGARGLTAWETTTLVRTDEAGVEHRLEVTATPSRHGPPGTVPIVGASTGFAVRVPGEPRHAVWVTGDSVLYGGLREAAERLEVDVLVLHLGAVRFGITGPMRFTMNASEGVELVGRTRPRAAAFVHTEGWSHFTQGPDEAARVVAAAPADVRDLFRPLTLGEPVDVA</sequence>
<dbReference type="Pfam" id="PF12706">
    <property type="entry name" value="Lactamase_B_2"/>
    <property type="match status" value="1"/>
</dbReference>
<dbReference type="EMBL" id="BJWG01000010">
    <property type="protein sequence ID" value="GEL95611.1"/>
    <property type="molecule type" value="Genomic_DNA"/>
</dbReference>
<evidence type="ECO:0000256" key="1">
    <source>
        <dbReference type="ARBA" id="ARBA00022801"/>
    </source>
</evidence>
<dbReference type="AlphaFoldDB" id="A0A511JC90"/>
<dbReference type="OrthoDB" id="3204284at2"/>
<dbReference type="Gene3D" id="3.60.15.10">
    <property type="entry name" value="Ribonuclease Z/Hydroxyacylglutathione hydrolase-like"/>
    <property type="match status" value="1"/>
</dbReference>
<dbReference type="RefSeq" id="WP_146843254.1">
    <property type="nucleotide sequence ID" value="NZ_BJWG01000010.1"/>
</dbReference>
<keyword evidence="4" id="KW-1185">Reference proteome</keyword>
<evidence type="ECO:0000259" key="2">
    <source>
        <dbReference type="Pfam" id="PF12706"/>
    </source>
</evidence>
<evidence type="ECO:0000313" key="4">
    <source>
        <dbReference type="Proteomes" id="UP000321720"/>
    </source>
</evidence>
<feature type="domain" description="Metallo-beta-lactamase" evidence="2">
    <location>
        <begin position="21"/>
        <end position="225"/>
    </location>
</feature>
<keyword evidence="1 3" id="KW-0378">Hydrolase</keyword>
<accession>A0A511JC90</accession>
<gene>
    <name evidence="3" type="ORF">CCO02nite_22690</name>
</gene>
<protein>
    <submittedName>
        <fullName evidence="3">MBL fold metallo-hydrolase</fullName>
    </submittedName>
</protein>
<dbReference type="InterPro" id="IPR001279">
    <property type="entry name" value="Metallo-B-lactamas"/>
</dbReference>
<dbReference type="Proteomes" id="UP000321720">
    <property type="component" value="Unassembled WGS sequence"/>
</dbReference>
<name>A0A511JC90_9CELL</name>
<dbReference type="InterPro" id="IPR036866">
    <property type="entry name" value="RibonucZ/Hydroxyglut_hydro"/>
</dbReference>
<dbReference type="PANTHER" id="PTHR43546:SF9">
    <property type="entry name" value="L-ASCORBATE-6-PHOSPHATE LACTONASE ULAG-RELATED"/>
    <property type="match status" value="1"/>
</dbReference>
<dbReference type="GO" id="GO:0016787">
    <property type="term" value="F:hydrolase activity"/>
    <property type="evidence" value="ECO:0007669"/>
    <property type="project" value="UniProtKB-KW"/>
</dbReference>
<organism evidence="3 4">
    <name type="scientific">Cellulomonas composti</name>
    <dbReference type="NCBI Taxonomy" id="266130"/>
    <lineage>
        <taxon>Bacteria</taxon>
        <taxon>Bacillati</taxon>
        <taxon>Actinomycetota</taxon>
        <taxon>Actinomycetes</taxon>
        <taxon>Micrococcales</taxon>
        <taxon>Cellulomonadaceae</taxon>
        <taxon>Cellulomonas</taxon>
    </lineage>
</organism>
<dbReference type="SUPFAM" id="SSF56281">
    <property type="entry name" value="Metallo-hydrolase/oxidoreductase"/>
    <property type="match status" value="1"/>
</dbReference>
<proteinExistence type="predicted"/>
<dbReference type="PANTHER" id="PTHR43546">
    <property type="entry name" value="UPF0173 METAL-DEPENDENT HYDROLASE MJ1163-RELATED"/>
    <property type="match status" value="1"/>
</dbReference>
<dbReference type="InterPro" id="IPR050114">
    <property type="entry name" value="UPF0173_UPF0282_UlaG_hydrolase"/>
</dbReference>
<comment type="caution">
    <text evidence="3">The sequence shown here is derived from an EMBL/GenBank/DDBJ whole genome shotgun (WGS) entry which is preliminary data.</text>
</comment>